<keyword evidence="2" id="KW-0645">Protease</keyword>
<dbReference type="Gene3D" id="2.40.10.120">
    <property type="match status" value="1"/>
</dbReference>
<accession>A0ABP0PY13</accession>
<feature type="compositionally biased region" description="Acidic residues" evidence="5">
    <location>
        <begin position="42"/>
        <end position="63"/>
    </location>
</feature>
<comment type="similarity">
    <text evidence="1">Belongs to the peptidase S1C family.</text>
</comment>
<feature type="region of interest" description="Disordered" evidence="5">
    <location>
        <begin position="528"/>
        <end position="548"/>
    </location>
</feature>
<evidence type="ECO:0000256" key="2">
    <source>
        <dbReference type="ARBA" id="ARBA00022670"/>
    </source>
</evidence>
<dbReference type="PANTHER" id="PTHR45980:SF18">
    <property type="entry name" value="PROTEASE DO-LIKE 9"/>
    <property type="match status" value="1"/>
</dbReference>
<dbReference type="Proteomes" id="UP001642464">
    <property type="component" value="Unassembled WGS sequence"/>
</dbReference>
<dbReference type="SUPFAM" id="SSF50494">
    <property type="entry name" value="Trypsin-like serine proteases"/>
    <property type="match status" value="1"/>
</dbReference>
<evidence type="ECO:0000256" key="5">
    <source>
        <dbReference type="SAM" id="MobiDB-lite"/>
    </source>
</evidence>
<organism evidence="8 9">
    <name type="scientific">Durusdinium trenchii</name>
    <dbReference type="NCBI Taxonomy" id="1381693"/>
    <lineage>
        <taxon>Eukaryota</taxon>
        <taxon>Sar</taxon>
        <taxon>Alveolata</taxon>
        <taxon>Dinophyceae</taxon>
        <taxon>Suessiales</taxon>
        <taxon>Symbiodiniaceae</taxon>
        <taxon>Durusdinium</taxon>
    </lineage>
</organism>
<dbReference type="PRINTS" id="PR00834">
    <property type="entry name" value="PROTEASES2C"/>
</dbReference>
<comment type="caution">
    <text evidence="8">The sequence shown here is derived from an EMBL/GenBank/DDBJ whole genome shotgun (WGS) entry which is preliminary data.</text>
</comment>
<dbReference type="InterPro" id="IPR001478">
    <property type="entry name" value="PDZ"/>
</dbReference>
<proteinExistence type="inferred from homology"/>
<gene>
    <name evidence="8" type="ORF">SCF082_LOCUS38298</name>
</gene>
<feature type="compositionally biased region" description="Basic and acidic residues" evidence="5">
    <location>
        <begin position="1"/>
        <end position="25"/>
    </location>
</feature>
<evidence type="ECO:0000259" key="7">
    <source>
        <dbReference type="Pfam" id="PF17815"/>
    </source>
</evidence>
<dbReference type="InterPro" id="IPR036034">
    <property type="entry name" value="PDZ_sf"/>
</dbReference>
<evidence type="ECO:0000256" key="4">
    <source>
        <dbReference type="ARBA" id="ARBA00022825"/>
    </source>
</evidence>
<evidence type="ECO:0000259" key="6">
    <source>
        <dbReference type="Pfam" id="PF13180"/>
    </source>
</evidence>
<dbReference type="Pfam" id="PF13180">
    <property type="entry name" value="PDZ_2"/>
    <property type="match status" value="1"/>
</dbReference>
<sequence>MVRTRLPREPEKEDAPRKGSKDVARHGKKRRGVAGGSPLGLQDDDDDEDEEDALGACEEDEEGLEGLGVPLDSVVKVWCVHSTPNFSLPWQRRRQYRSSGSGFVIDAERRVILTNAHCIEWHTQVKVQRRGCDTKHLAKVVSVGWEADCAVLTVENDEFWRDIKAVQLKKKVPHLEEHVLCVGFPVGGDTISVTSGVVSRVEVMTYAAACSELLGIQIDAAINSGNSGGPAFNAYGECLGMAFQSVSSDSAENIGYVIPTVVIMHFLNDLLKHGSYTGFPTIGIETQTMENPHLREAFGMSPTQKGLLVNRIAPTCAVATLLQAGDVLLSFDNEPIANDGTVLYRKHERVAFSWLVAQKFYGEPAQLKVLRNGELLDLQLEKLHPEVALVPVHLFNTKHQVPSYLIVAGLVFTTLTVPFLRSEFGEEWECEACASAPIEIVHRVIHQRAEEQGEQLVVLTQVLAHDLTIGYEELENMLLLDVNGVIVKNLRQVLALVDGCQEEFLRFTLHNNLVLVLKASDARTATPEALEKHGIPSASSPDLEAEASCGVEAQAVEAA</sequence>
<dbReference type="InterPro" id="IPR046449">
    <property type="entry name" value="DEGP_PDZ_sf"/>
</dbReference>
<dbReference type="EMBL" id="CAXAMM010038713">
    <property type="protein sequence ID" value="CAK9080312.1"/>
    <property type="molecule type" value="Genomic_DNA"/>
</dbReference>
<dbReference type="InterPro" id="IPR041517">
    <property type="entry name" value="DEGP_PDZ"/>
</dbReference>
<feature type="domain" description="PDZ" evidence="6">
    <location>
        <begin position="282"/>
        <end position="380"/>
    </location>
</feature>
<dbReference type="Gene3D" id="2.30.42.10">
    <property type="match status" value="1"/>
</dbReference>
<dbReference type="Pfam" id="PF13365">
    <property type="entry name" value="Trypsin_2"/>
    <property type="match status" value="1"/>
</dbReference>
<dbReference type="InterPro" id="IPR001940">
    <property type="entry name" value="Peptidase_S1C"/>
</dbReference>
<reference evidence="8 9" key="1">
    <citation type="submission" date="2024-02" db="EMBL/GenBank/DDBJ databases">
        <authorList>
            <person name="Chen Y."/>
            <person name="Shah S."/>
            <person name="Dougan E. K."/>
            <person name="Thang M."/>
            <person name="Chan C."/>
        </authorList>
    </citation>
    <scope>NUCLEOTIDE SEQUENCE [LARGE SCALE GENOMIC DNA]</scope>
</reference>
<feature type="domain" description="Protease Do-like PDZ" evidence="7">
    <location>
        <begin position="391"/>
        <end position="542"/>
    </location>
</feature>
<keyword evidence="3" id="KW-0378">Hydrolase</keyword>
<dbReference type="SUPFAM" id="SSF50156">
    <property type="entry name" value="PDZ domain-like"/>
    <property type="match status" value="1"/>
</dbReference>
<dbReference type="Gene3D" id="3.20.190.20">
    <property type="match status" value="1"/>
</dbReference>
<name>A0ABP0PY13_9DINO</name>
<dbReference type="PANTHER" id="PTHR45980">
    <property type="match status" value="1"/>
</dbReference>
<keyword evidence="4" id="KW-0720">Serine protease</keyword>
<evidence type="ECO:0000313" key="9">
    <source>
        <dbReference type="Proteomes" id="UP001642464"/>
    </source>
</evidence>
<feature type="region of interest" description="Disordered" evidence="5">
    <location>
        <begin position="1"/>
        <end position="63"/>
    </location>
</feature>
<keyword evidence="9" id="KW-1185">Reference proteome</keyword>
<evidence type="ECO:0000256" key="3">
    <source>
        <dbReference type="ARBA" id="ARBA00022801"/>
    </source>
</evidence>
<dbReference type="InterPro" id="IPR009003">
    <property type="entry name" value="Peptidase_S1_PA"/>
</dbReference>
<evidence type="ECO:0000256" key="1">
    <source>
        <dbReference type="ARBA" id="ARBA00010541"/>
    </source>
</evidence>
<evidence type="ECO:0000313" key="8">
    <source>
        <dbReference type="EMBL" id="CAK9080312.1"/>
    </source>
</evidence>
<protein>
    <submittedName>
        <fullName evidence="8">Protease Do-like 9</fullName>
    </submittedName>
</protein>
<dbReference type="Pfam" id="PF17815">
    <property type="entry name" value="PDZ_3"/>
    <property type="match status" value="1"/>
</dbReference>